<evidence type="ECO:0000313" key="3">
    <source>
        <dbReference type="EMBL" id="KAH0813466.1"/>
    </source>
</evidence>
<dbReference type="GO" id="GO:0000785">
    <property type="term" value="C:chromatin"/>
    <property type="evidence" value="ECO:0007669"/>
    <property type="project" value="TreeGrafter"/>
</dbReference>
<dbReference type="SUPFAM" id="SSF51735">
    <property type="entry name" value="NAD(P)-binding Rossmann-fold domains"/>
    <property type="match status" value="1"/>
</dbReference>
<dbReference type="GO" id="GO:0140673">
    <property type="term" value="P:transcription elongation-coupled chromatin remodeling"/>
    <property type="evidence" value="ECO:0007669"/>
    <property type="project" value="TreeGrafter"/>
</dbReference>
<dbReference type="PANTHER" id="PTHR43580:SF2">
    <property type="entry name" value="CYTOKINE-LIKE NUCLEAR FACTOR N-PAC"/>
    <property type="match status" value="1"/>
</dbReference>
<dbReference type="InterPro" id="IPR036291">
    <property type="entry name" value="NAD(P)-bd_dom_sf"/>
</dbReference>
<feature type="region of interest" description="Disordered" evidence="1">
    <location>
        <begin position="25"/>
        <end position="94"/>
    </location>
</feature>
<reference evidence="3" key="2">
    <citation type="submission" date="2021-08" db="EMBL/GenBank/DDBJ databases">
        <authorList>
            <person name="Eriksson T."/>
        </authorList>
    </citation>
    <scope>NUCLEOTIDE SEQUENCE</scope>
    <source>
        <strain evidence="3">Stoneville</strain>
        <tissue evidence="3">Whole head</tissue>
    </source>
</reference>
<evidence type="ECO:0000259" key="2">
    <source>
        <dbReference type="Pfam" id="PF03446"/>
    </source>
</evidence>
<dbReference type="InterPro" id="IPR006115">
    <property type="entry name" value="6PGDH_NADP-bd"/>
</dbReference>
<organism evidence="3 4">
    <name type="scientific">Tenebrio molitor</name>
    <name type="common">Yellow mealworm beetle</name>
    <dbReference type="NCBI Taxonomy" id="7067"/>
    <lineage>
        <taxon>Eukaryota</taxon>
        <taxon>Metazoa</taxon>
        <taxon>Ecdysozoa</taxon>
        <taxon>Arthropoda</taxon>
        <taxon>Hexapoda</taxon>
        <taxon>Insecta</taxon>
        <taxon>Pterygota</taxon>
        <taxon>Neoptera</taxon>
        <taxon>Endopterygota</taxon>
        <taxon>Coleoptera</taxon>
        <taxon>Polyphaga</taxon>
        <taxon>Cucujiformia</taxon>
        <taxon>Tenebrionidae</taxon>
        <taxon>Tenebrio</taxon>
    </lineage>
</organism>
<reference evidence="3" key="1">
    <citation type="journal article" date="2020" name="J Insects Food Feed">
        <title>The yellow mealworm (Tenebrio molitor) genome: a resource for the emerging insects as food and feed industry.</title>
        <authorList>
            <person name="Eriksson T."/>
            <person name="Andere A."/>
            <person name="Kelstrup H."/>
            <person name="Emery V."/>
            <person name="Picard C."/>
        </authorList>
    </citation>
    <scope>NUCLEOTIDE SEQUENCE</scope>
    <source>
        <strain evidence="3">Stoneville</strain>
        <tissue evidence="3">Whole head</tissue>
    </source>
</reference>
<dbReference type="EMBL" id="JABDTM020025249">
    <property type="protein sequence ID" value="KAH0813466.1"/>
    <property type="molecule type" value="Genomic_DNA"/>
</dbReference>
<feature type="domain" description="6-phosphogluconate dehydrogenase NADP-binding" evidence="2">
    <location>
        <begin position="118"/>
        <end position="153"/>
    </location>
</feature>
<name>A0A8J6HF43_TENMO</name>
<dbReference type="Proteomes" id="UP000719412">
    <property type="component" value="Unassembled WGS sequence"/>
</dbReference>
<dbReference type="PANTHER" id="PTHR43580">
    <property type="entry name" value="OXIDOREDUCTASE GLYR1-RELATED"/>
    <property type="match status" value="1"/>
</dbReference>
<protein>
    <recommendedName>
        <fullName evidence="2">6-phosphogluconate dehydrogenase NADP-binding domain-containing protein</fullName>
    </recommendedName>
</protein>
<sequence>MKVLRNEDSNYDAVFESLLKTESEIVKQQAQQSPKKPRKSGGNKRQSSDSPRNTSAKKPKQQSPSLKFDENGTSEEPYEEEILNLPPILSKPDSPKLDLNKVSVDLKNKNISASSMAFGFMGLGNMGSSVVMNLINSGHRVNLWNRSSQKLSKTGWMSQSLRYPLH</sequence>
<dbReference type="InterPro" id="IPR051265">
    <property type="entry name" value="HIBADH-related_NP60_sf"/>
</dbReference>
<evidence type="ECO:0000256" key="1">
    <source>
        <dbReference type="SAM" id="MobiDB-lite"/>
    </source>
</evidence>
<dbReference type="GO" id="GO:0050661">
    <property type="term" value="F:NADP binding"/>
    <property type="evidence" value="ECO:0007669"/>
    <property type="project" value="InterPro"/>
</dbReference>
<dbReference type="GO" id="GO:0031491">
    <property type="term" value="F:nucleosome binding"/>
    <property type="evidence" value="ECO:0007669"/>
    <property type="project" value="TreeGrafter"/>
</dbReference>
<feature type="compositionally biased region" description="Acidic residues" evidence="1">
    <location>
        <begin position="72"/>
        <end position="82"/>
    </location>
</feature>
<accession>A0A8J6HF43</accession>
<evidence type="ECO:0000313" key="4">
    <source>
        <dbReference type="Proteomes" id="UP000719412"/>
    </source>
</evidence>
<comment type="caution">
    <text evidence="3">The sequence shown here is derived from an EMBL/GenBank/DDBJ whole genome shotgun (WGS) entry which is preliminary data.</text>
</comment>
<keyword evidence="4" id="KW-1185">Reference proteome</keyword>
<dbReference type="Pfam" id="PF03446">
    <property type="entry name" value="NAD_binding_2"/>
    <property type="match status" value="1"/>
</dbReference>
<dbReference type="GO" id="GO:0003677">
    <property type="term" value="F:DNA binding"/>
    <property type="evidence" value="ECO:0007669"/>
    <property type="project" value="TreeGrafter"/>
</dbReference>
<gene>
    <name evidence="3" type="ORF">GEV33_009327</name>
</gene>
<feature type="compositionally biased region" description="Polar residues" evidence="1">
    <location>
        <begin position="43"/>
        <end position="54"/>
    </location>
</feature>
<dbReference type="AlphaFoldDB" id="A0A8J6HF43"/>
<dbReference type="Gene3D" id="3.40.50.720">
    <property type="entry name" value="NAD(P)-binding Rossmann-like Domain"/>
    <property type="match status" value="1"/>
</dbReference>
<proteinExistence type="predicted"/>